<dbReference type="Proteomes" id="UP000747542">
    <property type="component" value="Unassembled WGS sequence"/>
</dbReference>
<reference evidence="2" key="1">
    <citation type="journal article" date="2021" name="Sci. Adv.">
        <title>The American lobster genome reveals insights on longevity, neural, and immune adaptations.</title>
        <authorList>
            <person name="Polinski J.M."/>
            <person name="Zimin A.V."/>
            <person name="Clark K.F."/>
            <person name="Kohn A.B."/>
            <person name="Sadowski N."/>
            <person name="Timp W."/>
            <person name="Ptitsyn A."/>
            <person name="Khanna P."/>
            <person name="Romanova D.Y."/>
            <person name="Williams P."/>
            <person name="Greenwood S.J."/>
            <person name="Moroz L.L."/>
            <person name="Walt D.R."/>
            <person name="Bodnar A.G."/>
        </authorList>
    </citation>
    <scope>NUCLEOTIDE SEQUENCE</scope>
    <source>
        <strain evidence="2">GMGI-L3</strain>
    </source>
</reference>
<comment type="caution">
    <text evidence="2">The sequence shown here is derived from an EMBL/GenBank/DDBJ whole genome shotgun (WGS) entry which is preliminary data.</text>
</comment>
<proteinExistence type="predicted"/>
<evidence type="ECO:0000313" key="2">
    <source>
        <dbReference type="EMBL" id="KAG7160150.1"/>
    </source>
</evidence>
<feature type="region of interest" description="Disordered" evidence="1">
    <location>
        <begin position="72"/>
        <end position="94"/>
    </location>
</feature>
<dbReference type="AlphaFoldDB" id="A0A8J5JR42"/>
<protein>
    <submittedName>
        <fullName evidence="2">Uncharacterized protein</fullName>
    </submittedName>
</protein>
<sequence length="94" mass="10480">MTLGVGYTFSQLAERMSFRDKGVRKACWESRDRMALLQNHINLAPEAPETGNIITEISACLEDHLSLTATPPSSADNFSRHLEKQWPPSLLPPS</sequence>
<keyword evidence="3" id="KW-1185">Reference proteome</keyword>
<gene>
    <name evidence="2" type="ORF">Hamer_G012691</name>
</gene>
<accession>A0A8J5JR42</accession>
<evidence type="ECO:0000313" key="3">
    <source>
        <dbReference type="Proteomes" id="UP000747542"/>
    </source>
</evidence>
<evidence type="ECO:0000256" key="1">
    <source>
        <dbReference type="SAM" id="MobiDB-lite"/>
    </source>
</evidence>
<organism evidence="2 3">
    <name type="scientific">Homarus americanus</name>
    <name type="common">American lobster</name>
    <dbReference type="NCBI Taxonomy" id="6706"/>
    <lineage>
        <taxon>Eukaryota</taxon>
        <taxon>Metazoa</taxon>
        <taxon>Ecdysozoa</taxon>
        <taxon>Arthropoda</taxon>
        <taxon>Crustacea</taxon>
        <taxon>Multicrustacea</taxon>
        <taxon>Malacostraca</taxon>
        <taxon>Eumalacostraca</taxon>
        <taxon>Eucarida</taxon>
        <taxon>Decapoda</taxon>
        <taxon>Pleocyemata</taxon>
        <taxon>Astacidea</taxon>
        <taxon>Nephropoidea</taxon>
        <taxon>Nephropidae</taxon>
        <taxon>Homarus</taxon>
    </lineage>
</organism>
<dbReference type="EMBL" id="JAHLQT010031643">
    <property type="protein sequence ID" value="KAG7160150.1"/>
    <property type="molecule type" value="Genomic_DNA"/>
</dbReference>
<name>A0A8J5JR42_HOMAM</name>